<organism evidence="1">
    <name type="scientific">Cucumis melo</name>
    <name type="common">Muskmelon</name>
    <dbReference type="NCBI Taxonomy" id="3656"/>
    <lineage>
        <taxon>Eukaryota</taxon>
        <taxon>Viridiplantae</taxon>
        <taxon>Streptophyta</taxon>
        <taxon>Embryophyta</taxon>
        <taxon>Tracheophyta</taxon>
        <taxon>Spermatophyta</taxon>
        <taxon>Magnoliopsida</taxon>
        <taxon>eudicotyledons</taxon>
        <taxon>Gunneridae</taxon>
        <taxon>Pentapetalae</taxon>
        <taxon>rosids</taxon>
        <taxon>fabids</taxon>
        <taxon>Cucurbitales</taxon>
        <taxon>Cucurbitaceae</taxon>
        <taxon>Benincaseae</taxon>
        <taxon>Cucumis</taxon>
    </lineage>
</organism>
<reference evidence="1" key="1">
    <citation type="submission" date="2023-03" db="UniProtKB">
        <authorList>
            <consortium name="EnsemblPlants"/>
        </authorList>
    </citation>
    <scope>IDENTIFICATION</scope>
</reference>
<dbReference type="Gramene" id="MELO3C035609.2.1">
    <property type="protein sequence ID" value="MELO3C035609.2.1"/>
    <property type="gene ID" value="MELO3C035609.2"/>
</dbReference>
<proteinExistence type="predicted"/>
<accession>A0A9I9ELR2</accession>
<evidence type="ECO:0000313" key="1">
    <source>
        <dbReference type="EnsemblPlants" id="MELO3C035609.2.1"/>
    </source>
</evidence>
<dbReference type="AlphaFoldDB" id="A0A9I9ELR2"/>
<protein>
    <recommendedName>
        <fullName evidence="2">L10-interacting MYB domain-containing protein-like</fullName>
    </recommendedName>
</protein>
<evidence type="ECO:0008006" key="2">
    <source>
        <dbReference type="Google" id="ProtNLM"/>
    </source>
</evidence>
<dbReference type="EnsemblPlants" id="MELO3C035609.2.1">
    <property type="protein sequence ID" value="MELO3C035609.2.1"/>
    <property type="gene ID" value="MELO3C035609.2"/>
</dbReference>
<sequence>MMLSAIQTLVFKKMIKKKVKNKFKERKANLPKNNSTFIDVYAENAKRKNDILEKRSFDCKSSQIDESQTSSKKDDFDEELMECFNILNTMEDVDGEAYSKILKLLHGDLAWRKLFFHLSNSRKRDFINSL</sequence>
<name>A0A9I9ELR2_CUCME</name>